<dbReference type="AlphaFoldDB" id="A0A0A9C3J7"/>
<proteinExistence type="predicted"/>
<reference evidence="1" key="2">
    <citation type="journal article" date="2015" name="Data Brief">
        <title>Shoot transcriptome of the giant reed, Arundo donax.</title>
        <authorList>
            <person name="Barrero R.A."/>
            <person name="Guerrero F.D."/>
            <person name="Moolhuijzen P."/>
            <person name="Goolsby J.A."/>
            <person name="Tidwell J."/>
            <person name="Bellgard S.E."/>
            <person name="Bellgard M.I."/>
        </authorList>
    </citation>
    <scope>NUCLEOTIDE SEQUENCE</scope>
    <source>
        <tissue evidence="1">Shoot tissue taken approximately 20 cm above the soil surface</tissue>
    </source>
</reference>
<sequence length="48" mass="5427">MVMQSLLSGLMLNHSACSILSTVLKRVMRLWSGVSIHWTPSYQAQDLH</sequence>
<dbReference type="EMBL" id="GBRH01228862">
    <property type="protein sequence ID" value="JAD69033.1"/>
    <property type="molecule type" value="Transcribed_RNA"/>
</dbReference>
<protein>
    <submittedName>
        <fullName evidence="1">Uncharacterized protein</fullName>
    </submittedName>
</protein>
<reference evidence="1" key="1">
    <citation type="submission" date="2014-09" db="EMBL/GenBank/DDBJ databases">
        <authorList>
            <person name="Magalhaes I.L.F."/>
            <person name="Oliveira U."/>
            <person name="Santos F.R."/>
            <person name="Vidigal T.H.D.A."/>
            <person name="Brescovit A.D."/>
            <person name="Santos A.J."/>
        </authorList>
    </citation>
    <scope>NUCLEOTIDE SEQUENCE</scope>
    <source>
        <tissue evidence="1">Shoot tissue taken approximately 20 cm above the soil surface</tissue>
    </source>
</reference>
<organism evidence="1">
    <name type="scientific">Arundo donax</name>
    <name type="common">Giant reed</name>
    <name type="synonym">Donax arundinaceus</name>
    <dbReference type="NCBI Taxonomy" id="35708"/>
    <lineage>
        <taxon>Eukaryota</taxon>
        <taxon>Viridiplantae</taxon>
        <taxon>Streptophyta</taxon>
        <taxon>Embryophyta</taxon>
        <taxon>Tracheophyta</taxon>
        <taxon>Spermatophyta</taxon>
        <taxon>Magnoliopsida</taxon>
        <taxon>Liliopsida</taxon>
        <taxon>Poales</taxon>
        <taxon>Poaceae</taxon>
        <taxon>PACMAD clade</taxon>
        <taxon>Arundinoideae</taxon>
        <taxon>Arundineae</taxon>
        <taxon>Arundo</taxon>
    </lineage>
</organism>
<name>A0A0A9C3J7_ARUDO</name>
<evidence type="ECO:0000313" key="1">
    <source>
        <dbReference type="EMBL" id="JAD69033.1"/>
    </source>
</evidence>
<accession>A0A0A9C3J7</accession>